<sequence>MELLKKQPTAKLPTEWFTGDAWADVTHRGTDDVDWLEHVDDEYGGPRRGTRAV</sequence>
<protein>
    <submittedName>
        <fullName evidence="1">Uncharacterized protein</fullName>
    </submittedName>
</protein>
<dbReference type="Proteomes" id="UP000619244">
    <property type="component" value="Unassembled WGS sequence"/>
</dbReference>
<evidence type="ECO:0000313" key="1">
    <source>
        <dbReference type="EMBL" id="GGX66729.1"/>
    </source>
</evidence>
<reference evidence="1" key="1">
    <citation type="journal article" date="2014" name="Int. J. Syst. Evol. Microbiol.">
        <title>Complete genome sequence of Corynebacterium casei LMG S-19264T (=DSM 44701T), isolated from a smear-ripened cheese.</title>
        <authorList>
            <consortium name="US DOE Joint Genome Institute (JGI-PGF)"/>
            <person name="Walter F."/>
            <person name="Albersmeier A."/>
            <person name="Kalinowski J."/>
            <person name="Ruckert C."/>
        </authorList>
    </citation>
    <scope>NUCLEOTIDE SEQUENCE</scope>
    <source>
        <strain evidence="1">JCM 4790</strain>
    </source>
</reference>
<proteinExistence type="predicted"/>
<dbReference type="RefSeq" id="WP_190189970.1">
    <property type="nucleotide sequence ID" value="NZ_BMVU01000006.1"/>
</dbReference>
<organism evidence="1 2">
    <name type="scientific">Streptomyces minutiscleroticus</name>
    <dbReference type="NCBI Taxonomy" id="68238"/>
    <lineage>
        <taxon>Bacteria</taxon>
        <taxon>Bacillati</taxon>
        <taxon>Actinomycetota</taxon>
        <taxon>Actinomycetes</taxon>
        <taxon>Kitasatosporales</taxon>
        <taxon>Streptomycetaceae</taxon>
        <taxon>Streptomyces</taxon>
    </lineage>
</organism>
<evidence type="ECO:0000313" key="2">
    <source>
        <dbReference type="Proteomes" id="UP000619244"/>
    </source>
</evidence>
<accession>A0A918KJZ1</accession>
<reference evidence="1" key="2">
    <citation type="submission" date="2020-09" db="EMBL/GenBank/DDBJ databases">
        <authorList>
            <person name="Sun Q."/>
            <person name="Ohkuma M."/>
        </authorList>
    </citation>
    <scope>NUCLEOTIDE SEQUENCE</scope>
    <source>
        <strain evidence="1">JCM 4790</strain>
    </source>
</reference>
<name>A0A918KJZ1_9ACTN</name>
<comment type="caution">
    <text evidence="1">The sequence shown here is derived from an EMBL/GenBank/DDBJ whole genome shotgun (WGS) entry which is preliminary data.</text>
</comment>
<gene>
    <name evidence="1" type="ORF">GCM10010358_21550</name>
</gene>
<dbReference type="AlphaFoldDB" id="A0A918KJZ1"/>
<dbReference type="EMBL" id="BMVU01000006">
    <property type="protein sequence ID" value="GGX66729.1"/>
    <property type="molecule type" value="Genomic_DNA"/>
</dbReference>
<keyword evidence="2" id="KW-1185">Reference proteome</keyword>